<evidence type="ECO:0000313" key="3">
    <source>
        <dbReference type="Proteomes" id="UP001055172"/>
    </source>
</evidence>
<dbReference type="EMBL" id="BPPX01000007">
    <property type="protein sequence ID" value="GJC81530.1"/>
    <property type="molecule type" value="Genomic_DNA"/>
</dbReference>
<dbReference type="Proteomes" id="UP001055172">
    <property type="component" value="Unassembled WGS sequence"/>
</dbReference>
<proteinExistence type="predicted"/>
<reference evidence="2 3" key="1">
    <citation type="submission" date="2021-07" db="EMBL/GenBank/DDBJ databases">
        <title>Genome data of Colletotrichum spaethianum.</title>
        <authorList>
            <person name="Utami Y.D."/>
            <person name="Hiruma K."/>
        </authorList>
    </citation>
    <scope>NUCLEOTIDE SEQUENCE [LARGE SCALE GENOMIC DNA]</scope>
    <source>
        <strain evidence="2 3">MAFF 242679</strain>
    </source>
</reference>
<protein>
    <submittedName>
        <fullName evidence="2">Uncharacterized protein</fullName>
    </submittedName>
</protein>
<evidence type="ECO:0000313" key="2">
    <source>
        <dbReference type="EMBL" id="GJC81530.1"/>
    </source>
</evidence>
<name>A0AA37GIG6_9PEZI</name>
<dbReference type="AlphaFoldDB" id="A0AA37GIG6"/>
<keyword evidence="3" id="KW-1185">Reference proteome</keyword>
<gene>
    <name evidence="2" type="ORF">ColLi_04368</name>
</gene>
<sequence>MAKASPVAGSCACPQGGLASTGRMSDTTLNAFAGSGPIRLRFDTEQMKIRDPWRSARRRFDRFPVIAPSSILRQSDDLAPPCLPSDYPLMILASDLPTLDSVALLGHSCTTGDK</sequence>
<accession>A0AA37GIG6</accession>
<evidence type="ECO:0000256" key="1">
    <source>
        <dbReference type="SAM" id="MobiDB-lite"/>
    </source>
</evidence>
<comment type="caution">
    <text evidence="2">The sequence shown here is derived from an EMBL/GenBank/DDBJ whole genome shotgun (WGS) entry which is preliminary data.</text>
</comment>
<feature type="region of interest" description="Disordered" evidence="1">
    <location>
        <begin position="1"/>
        <end position="24"/>
    </location>
</feature>
<organism evidence="2 3">
    <name type="scientific">Colletotrichum liriopes</name>
    <dbReference type="NCBI Taxonomy" id="708192"/>
    <lineage>
        <taxon>Eukaryota</taxon>
        <taxon>Fungi</taxon>
        <taxon>Dikarya</taxon>
        <taxon>Ascomycota</taxon>
        <taxon>Pezizomycotina</taxon>
        <taxon>Sordariomycetes</taxon>
        <taxon>Hypocreomycetidae</taxon>
        <taxon>Glomerellales</taxon>
        <taxon>Glomerellaceae</taxon>
        <taxon>Colletotrichum</taxon>
        <taxon>Colletotrichum spaethianum species complex</taxon>
    </lineage>
</organism>